<evidence type="ECO:0000313" key="21">
    <source>
        <dbReference type="Proteomes" id="UP000297741"/>
    </source>
</evidence>
<comment type="catalytic activity">
    <reaction evidence="1">
        <text>ATP + protein L-histidine = ADP + protein N-phospho-L-histidine.</text>
        <dbReference type="EC" id="2.7.13.3"/>
    </reaction>
</comment>
<keyword evidence="10" id="KW-0067">ATP-binding</keyword>
<dbReference type="RefSeq" id="WP_135430127.1">
    <property type="nucleotide sequence ID" value="NZ_RPEM01000004.1"/>
</dbReference>
<feature type="domain" description="Response regulatory" evidence="18">
    <location>
        <begin position="484"/>
        <end position="598"/>
    </location>
</feature>
<dbReference type="EC" id="2.7.13.3" evidence="3"/>
<dbReference type="CDD" id="cd17546">
    <property type="entry name" value="REC_hyHK_CKI1_RcsC-like"/>
    <property type="match status" value="1"/>
</dbReference>
<protein>
    <recommendedName>
        <fullName evidence="3">histidine kinase</fullName>
        <ecNumber evidence="3">2.7.13.3</ecNumber>
    </recommendedName>
</protein>
<reference evidence="20 21" key="1">
    <citation type="submission" date="2018-11" db="EMBL/GenBank/DDBJ databases">
        <title>Tabrizicola sp. isolated from sediment of alpine lake.</title>
        <authorList>
            <person name="Liu Z."/>
        </authorList>
    </citation>
    <scope>NUCLEOTIDE SEQUENCE [LARGE SCALE GENOMIC DNA]</scope>
    <source>
        <strain evidence="20 21">DRYC-M-16</strain>
    </source>
</reference>
<dbReference type="Gene3D" id="1.10.287.130">
    <property type="match status" value="1"/>
</dbReference>
<dbReference type="InterPro" id="IPR003661">
    <property type="entry name" value="HisK_dim/P_dom"/>
</dbReference>
<dbReference type="PANTHER" id="PTHR43047:SF64">
    <property type="entry name" value="HISTIDINE KINASE CONTAINING CHEY-HOMOLOGOUS RECEIVER DOMAIN AND PAS DOMAIN-RELATED"/>
    <property type="match status" value="1"/>
</dbReference>
<feature type="domain" description="HPt" evidence="19">
    <location>
        <begin position="632"/>
        <end position="724"/>
    </location>
</feature>
<evidence type="ECO:0000256" key="13">
    <source>
        <dbReference type="ARBA" id="ARBA00023136"/>
    </source>
</evidence>
<feature type="domain" description="Histidine kinase" evidence="17">
    <location>
        <begin position="250"/>
        <end position="464"/>
    </location>
</feature>
<proteinExistence type="predicted"/>
<dbReference type="InterPro" id="IPR005467">
    <property type="entry name" value="His_kinase_dom"/>
</dbReference>
<dbReference type="PROSITE" id="PS50109">
    <property type="entry name" value="HIS_KIN"/>
    <property type="match status" value="1"/>
</dbReference>
<evidence type="ECO:0000256" key="15">
    <source>
        <dbReference type="PROSITE-ProRule" id="PRU00169"/>
    </source>
</evidence>
<keyword evidence="7" id="KW-0808">Transferase</keyword>
<dbReference type="SMART" id="SM00448">
    <property type="entry name" value="REC"/>
    <property type="match status" value="1"/>
</dbReference>
<dbReference type="InterPro" id="IPR008207">
    <property type="entry name" value="Sig_transdc_His_kin_Hpt_dom"/>
</dbReference>
<keyword evidence="4" id="KW-1003">Cell membrane</keyword>
<gene>
    <name evidence="20" type="ORF">EEB11_08305</name>
</gene>
<dbReference type="InterPro" id="IPR001789">
    <property type="entry name" value="Sig_transdc_resp-reg_receiver"/>
</dbReference>
<evidence type="ECO:0000256" key="8">
    <source>
        <dbReference type="ARBA" id="ARBA00022692"/>
    </source>
</evidence>
<dbReference type="EMBL" id="RPEM01000004">
    <property type="protein sequence ID" value="TGD43953.1"/>
    <property type="molecule type" value="Genomic_DNA"/>
</dbReference>
<dbReference type="SUPFAM" id="SSF55874">
    <property type="entry name" value="ATPase domain of HSP90 chaperone/DNA topoisomerase II/histidine kinase"/>
    <property type="match status" value="1"/>
</dbReference>
<dbReference type="SUPFAM" id="SSF47226">
    <property type="entry name" value="Histidine-containing phosphotransfer domain, HPT domain"/>
    <property type="match status" value="1"/>
</dbReference>
<evidence type="ECO:0000259" key="18">
    <source>
        <dbReference type="PROSITE" id="PS50110"/>
    </source>
</evidence>
<evidence type="ECO:0000259" key="19">
    <source>
        <dbReference type="PROSITE" id="PS50894"/>
    </source>
</evidence>
<evidence type="ECO:0000256" key="12">
    <source>
        <dbReference type="ARBA" id="ARBA00023012"/>
    </source>
</evidence>
<evidence type="ECO:0000256" key="3">
    <source>
        <dbReference type="ARBA" id="ARBA00012438"/>
    </source>
</evidence>
<evidence type="ECO:0000256" key="7">
    <source>
        <dbReference type="ARBA" id="ARBA00022679"/>
    </source>
</evidence>
<dbReference type="CDD" id="cd00082">
    <property type="entry name" value="HisKA"/>
    <property type="match status" value="1"/>
</dbReference>
<evidence type="ECO:0000256" key="1">
    <source>
        <dbReference type="ARBA" id="ARBA00000085"/>
    </source>
</evidence>
<evidence type="ECO:0000256" key="2">
    <source>
        <dbReference type="ARBA" id="ARBA00004429"/>
    </source>
</evidence>
<dbReference type="Gene3D" id="1.20.120.160">
    <property type="entry name" value="HPT domain"/>
    <property type="match status" value="1"/>
</dbReference>
<keyword evidence="13 16" id="KW-0472">Membrane</keyword>
<feature type="transmembrane region" description="Helical" evidence="16">
    <location>
        <begin position="191"/>
        <end position="213"/>
    </location>
</feature>
<dbReference type="Pfam" id="PF01627">
    <property type="entry name" value="Hpt"/>
    <property type="match status" value="1"/>
</dbReference>
<accession>A0ABY2KN25</accession>
<dbReference type="PROSITE" id="PS50894">
    <property type="entry name" value="HPT"/>
    <property type="match status" value="1"/>
</dbReference>
<dbReference type="Pfam" id="PF00072">
    <property type="entry name" value="Response_reg"/>
    <property type="match status" value="1"/>
</dbReference>
<dbReference type="InterPro" id="IPR011006">
    <property type="entry name" value="CheY-like_superfamily"/>
</dbReference>
<organism evidence="20 21">
    <name type="scientific">Pseudotabrizicola sediminis</name>
    <dbReference type="NCBI Taxonomy" id="2486418"/>
    <lineage>
        <taxon>Bacteria</taxon>
        <taxon>Pseudomonadati</taxon>
        <taxon>Pseudomonadota</taxon>
        <taxon>Alphaproteobacteria</taxon>
        <taxon>Rhodobacterales</taxon>
        <taxon>Paracoccaceae</taxon>
        <taxon>Pseudotabrizicola</taxon>
    </lineage>
</organism>
<evidence type="ECO:0000256" key="5">
    <source>
        <dbReference type="ARBA" id="ARBA00022519"/>
    </source>
</evidence>
<evidence type="ECO:0000256" key="10">
    <source>
        <dbReference type="ARBA" id="ARBA00022840"/>
    </source>
</evidence>
<dbReference type="CDD" id="cd16922">
    <property type="entry name" value="HATPase_EvgS-ArcB-TorS-like"/>
    <property type="match status" value="1"/>
</dbReference>
<evidence type="ECO:0000256" key="4">
    <source>
        <dbReference type="ARBA" id="ARBA00022475"/>
    </source>
</evidence>
<dbReference type="InterPro" id="IPR036641">
    <property type="entry name" value="HPT_dom_sf"/>
</dbReference>
<evidence type="ECO:0000313" key="20">
    <source>
        <dbReference type="EMBL" id="TGD43953.1"/>
    </source>
</evidence>
<feature type="transmembrane region" description="Helical" evidence="16">
    <location>
        <begin position="20"/>
        <end position="40"/>
    </location>
</feature>
<comment type="caution">
    <text evidence="20">The sequence shown here is derived from an EMBL/GenBank/DDBJ whole genome shotgun (WGS) entry which is preliminary data.</text>
</comment>
<dbReference type="InterPro" id="IPR004358">
    <property type="entry name" value="Sig_transdc_His_kin-like_C"/>
</dbReference>
<dbReference type="PROSITE" id="PS50110">
    <property type="entry name" value="RESPONSE_REGULATORY"/>
    <property type="match status" value="1"/>
</dbReference>
<evidence type="ECO:0000256" key="11">
    <source>
        <dbReference type="ARBA" id="ARBA00022989"/>
    </source>
</evidence>
<dbReference type="SUPFAM" id="SSF47384">
    <property type="entry name" value="Homodimeric domain of signal transducing histidine kinase"/>
    <property type="match status" value="1"/>
</dbReference>
<evidence type="ECO:0000256" key="6">
    <source>
        <dbReference type="ARBA" id="ARBA00022553"/>
    </source>
</evidence>
<evidence type="ECO:0000256" key="14">
    <source>
        <dbReference type="PROSITE-ProRule" id="PRU00110"/>
    </source>
</evidence>
<dbReference type="InterPro" id="IPR036097">
    <property type="entry name" value="HisK_dim/P_sf"/>
</dbReference>
<dbReference type="SUPFAM" id="SSF52172">
    <property type="entry name" value="CheY-like"/>
    <property type="match status" value="1"/>
</dbReference>
<name>A0ABY2KN25_9RHOB</name>
<dbReference type="SMART" id="SM00388">
    <property type="entry name" value="HisKA"/>
    <property type="match status" value="1"/>
</dbReference>
<dbReference type="Gene3D" id="3.40.50.2300">
    <property type="match status" value="1"/>
</dbReference>
<dbReference type="Gene3D" id="3.30.565.10">
    <property type="entry name" value="Histidine kinase-like ATPase, C-terminal domain"/>
    <property type="match status" value="1"/>
</dbReference>
<dbReference type="PRINTS" id="PR00344">
    <property type="entry name" value="BCTRLSENSOR"/>
</dbReference>
<keyword evidence="6 15" id="KW-0597">Phosphoprotein</keyword>
<keyword evidence="11 16" id="KW-1133">Transmembrane helix</keyword>
<dbReference type="Pfam" id="PF00512">
    <property type="entry name" value="HisKA"/>
    <property type="match status" value="1"/>
</dbReference>
<keyword evidence="9" id="KW-0418">Kinase</keyword>
<dbReference type="Proteomes" id="UP000297741">
    <property type="component" value="Unassembled WGS sequence"/>
</dbReference>
<keyword evidence="21" id="KW-1185">Reference proteome</keyword>
<keyword evidence="8 16" id="KW-0812">Transmembrane</keyword>
<evidence type="ECO:0000259" key="17">
    <source>
        <dbReference type="PROSITE" id="PS50109"/>
    </source>
</evidence>
<dbReference type="PANTHER" id="PTHR43047">
    <property type="entry name" value="TWO-COMPONENT HISTIDINE PROTEIN KINASE"/>
    <property type="match status" value="1"/>
</dbReference>
<evidence type="ECO:0000256" key="16">
    <source>
        <dbReference type="SAM" id="Phobius"/>
    </source>
</evidence>
<sequence length="745" mass="80226">MIKALRPAATGTRVQLWLNFLAGAAVLLMAIWGVLFIRLLDAEREITTRVREDAMWAVFQADRHAGALLYTLREGVMSGSPAGHDDLMAAYDVLYSRAELLARGAFAIELSGQTAFGKLSVARTSEVLSLAPDFDRLTPESPDYLSDLKRLEPRIAALRDGMAQLVLAANAAVTEGRVTERATRKAIHDGLGLSAAFLVVAFLGIGSLLLVHMRFLRRAHARMALLQRRSLHQANRARAANAAKSIFLATMSHEIRTPLNAIIGSAELLKSDGLDAPQSQRVQTIQSAGQLLQDVISDILDYSKLESRGLELQPAPVDLSEVARTIASTFEERAAARSLRLNIAFEPCRMRTDPRRLRQVIVNLVGNALKFTPQGEVRATASMLATNLLRVEVCDTGIGIRPEDQTRLFQDFEQIDGSYARAYGGTGLGLAICKRIVRGMGGEIGVTSAHGQGSTFWFEIPVEQLTEVPAAAPSPFNSAQGALYILVVEDNPVNRAVITDQLVQLGHWPSTAEDGFAALDRLAAESFDLVLMDMQMPGISGPDTVRCLRAGGCDLPIIGVTANATRDDRKTCEEAGMNGFLPKPVTLGLLSVAIGDTLANIPSRPQTMAFMPEPPDHVPYNPQLDDLLATLGASRVAALLDQFKESLTQTLAELHQALDLSSEGALDAALHSLKGAALTLGLSETGDRAEALRPPGRPSPDDVDALMALAHTEITLVQSRISTRALARGGDDCQIVAYRNPPSNA</sequence>
<comment type="subcellular location">
    <subcellularLocation>
        <location evidence="2">Cell inner membrane</location>
        <topology evidence="2">Multi-pass membrane protein</topology>
    </subcellularLocation>
</comment>
<dbReference type="InterPro" id="IPR003594">
    <property type="entry name" value="HATPase_dom"/>
</dbReference>
<feature type="modified residue" description="Phosphohistidine" evidence="14">
    <location>
        <position position="671"/>
    </location>
</feature>
<evidence type="ECO:0000256" key="9">
    <source>
        <dbReference type="ARBA" id="ARBA00022777"/>
    </source>
</evidence>
<keyword evidence="12" id="KW-0902">Two-component regulatory system</keyword>
<keyword evidence="5" id="KW-0997">Cell inner membrane</keyword>
<dbReference type="InterPro" id="IPR036890">
    <property type="entry name" value="HATPase_C_sf"/>
</dbReference>
<dbReference type="SMART" id="SM00387">
    <property type="entry name" value="HATPase_c"/>
    <property type="match status" value="1"/>
</dbReference>
<feature type="modified residue" description="4-aspartylphosphate" evidence="15">
    <location>
        <position position="533"/>
    </location>
</feature>
<keyword evidence="10" id="KW-0547">Nucleotide-binding</keyword>
<dbReference type="Pfam" id="PF02518">
    <property type="entry name" value="HATPase_c"/>
    <property type="match status" value="1"/>
</dbReference>